<organism evidence="2 3">
    <name type="scientific">Saguinus oedipus</name>
    <name type="common">Cotton-top tamarin</name>
    <name type="synonym">Oedipomidas oedipus</name>
    <dbReference type="NCBI Taxonomy" id="9490"/>
    <lineage>
        <taxon>Eukaryota</taxon>
        <taxon>Metazoa</taxon>
        <taxon>Chordata</taxon>
        <taxon>Craniata</taxon>
        <taxon>Vertebrata</taxon>
        <taxon>Euteleostomi</taxon>
        <taxon>Mammalia</taxon>
        <taxon>Eutheria</taxon>
        <taxon>Euarchontoglires</taxon>
        <taxon>Primates</taxon>
        <taxon>Haplorrhini</taxon>
        <taxon>Platyrrhini</taxon>
        <taxon>Cebidae</taxon>
        <taxon>Callitrichinae</taxon>
        <taxon>Saguinus</taxon>
    </lineage>
</organism>
<feature type="region of interest" description="Disordered" evidence="1">
    <location>
        <begin position="57"/>
        <end position="84"/>
    </location>
</feature>
<gene>
    <name evidence="2" type="ORF">P7K49_018078</name>
</gene>
<evidence type="ECO:0000313" key="2">
    <source>
        <dbReference type="EMBL" id="KAK2104222.1"/>
    </source>
</evidence>
<protein>
    <submittedName>
        <fullName evidence="2">Uncharacterized protein</fullName>
    </submittedName>
</protein>
<dbReference type="EMBL" id="JASSZA010000008">
    <property type="protein sequence ID" value="KAK2104222.1"/>
    <property type="molecule type" value="Genomic_DNA"/>
</dbReference>
<accession>A0ABQ9V4D5</accession>
<sequence length="84" mass="8659">MKPVSRACWGLEERGCRDASSPGDPMLSRRAALGRRAALAALSVTVLWVGEVTLPPTGTRDGCEGAGSMADEGKTDTRCAPAVG</sequence>
<name>A0ABQ9V4D5_SAGOE</name>
<evidence type="ECO:0000313" key="3">
    <source>
        <dbReference type="Proteomes" id="UP001266305"/>
    </source>
</evidence>
<proteinExistence type="predicted"/>
<evidence type="ECO:0000256" key="1">
    <source>
        <dbReference type="SAM" id="MobiDB-lite"/>
    </source>
</evidence>
<comment type="caution">
    <text evidence="2">The sequence shown here is derived from an EMBL/GenBank/DDBJ whole genome shotgun (WGS) entry which is preliminary data.</text>
</comment>
<keyword evidence="3" id="KW-1185">Reference proteome</keyword>
<reference evidence="2 3" key="1">
    <citation type="submission" date="2023-05" db="EMBL/GenBank/DDBJ databases">
        <title>B98-5 Cell Line De Novo Hybrid Assembly: An Optical Mapping Approach.</title>
        <authorList>
            <person name="Kananen K."/>
            <person name="Auerbach J.A."/>
            <person name="Kautto E."/>
            <person name="Blachly J.S."/>
        </authorList>
    </citation>
    <scope>NUCLEOTIDE SEQUENCE [LARGE SCALE GENOMIC DNA]</scope>
    <source>
        <strain evidence="2">B95-8</strain>
        <tissue evidence="2">Cell line</tissue>
    </source>
</reference>
<dbReference type="Proteomes" id="UP001266305">
    <property type="component" value="Unassembled WGS sequence"/>
</dbReference>